<dbReference type="Proteomes" id="UP000028981">
    <property type="component" value="Unassembled WGS sequence"/>
</dbReference>
<dbReference type="Gene3D" id="1.10.3720.10">
    <property type="entry name" value="MetI-like"/>
    <property type="match status" value="1"/>
</dbReference>
<comment type="subcellular location">
    <subcellularLocation>
        <location evidence="1 7">Cell membrane</location>
        <topology evidence="1 7">Multi-pass membrane protein</topology>
    </subcellularLocation>
</comment>
<evidence type="ECO:0000256" key="1">
    <source>
        <dbReference type="ARBA" id="ARBA00004651"/>
    </source>
</evidence>
<evidence type="ECO:0000313" key="10">
    <source>
        <dbReference type="Proteomes" id="UP000028981"/>
    </source>
</evidence>
<evidence type="ECO:0000256" key="3">
    <source>
        <dbReference type="ARBA" id="ARBA00022475"/>
    </source>
</evidence>
<evidence type="ECO:0000313" key="9">
    <source>
        <dbReference type="EMBL" id="KFL29823.1"/>
    </source>
</evidence>
<sequence>MGLRTLASFVVVVWGLSTLLFFILRINGDPAALLAGPYATPDQVGLVRRELGLDSSLFVQYITFLGDTARLHFGDSYQLRQPALNAVLDRVPASLLLAFAGIALAALIAIPAGIYAAVHRGSKRGQLIVALTLVGQSVPGFVLGVLLIRWFSVGIPIFPSFGFDGPLSLVLPTVTFAAFLAARQTRLIRTYMLEELSRDYIMVAQANGYGPFRVLFKHALRNVAIPVIALLGIDFGVYFGGAVIVEVVFAWPGIGRLMVDGVLQRDFPLVQAAIFVIAVTVFIVSRLVDLVSNQIDPRLRTSA</sequence>
<keyword evidence="2 7" id="KW-0813">Transport</keyword>
<evidence type="ECO:0000256" key="5">
    <source>
        <dbReference type="ARBA" id="ARBA00022989"/>
    </source>
</evidence>
<evidence type="ECO:0000256" key="7">
    <source>
        <dbReference type="RuleBase" id="RU363032"/>
    </source>
</evidence>
<proteinExistence type="inferred from homology"/>
<dbReference type="AlphaFoldDB" id="A0A087LYX0"/>
<dbReference type="PANTHER" id="PTHR43163:SF6">
    <property type="entry name" value="DIPEPTIDE TRANSPORT SYSTEM PERMEASE PROTEIN DPPB-RELATED"/>
    <property type="match status" value="1"/>
</dbReference>
<name>A0A087LYX0_9HYPH</name>
<comment type="similarity">
    <text evidence="7">Belongs to the binding-protein-dependent transport system permease family.</text>
</comment>
<dbReference type="SUPFAM" id="SSF161098">
    <property type="entry name" value="MetI-like"/>
    <property type="match status" value="1"/>
</dbReference>
<dbReference type="InterPro" id="IPR045621">
    <property type="entry name" value="BPD_transp_1_N"/>
</dbReference>
<evidence type="ECO:0000259" key="8">
    <source>
        <dbReference type="PROSITE" id="PS50928"/>
    </source>
</evidence>
<keyword evidence="5 7" id="KW-1133">Transmembrane helix</keyword>
<reference evidence="9 10" key="1">
    <citation type="submission" date="2014-08" db="EMBL/GenBank/DDBJ databases">
        <authorList>
            <person name="Hassan Y.I."/>
            <person name="Lepp D."/>
            <person name="Zhou T."/>
        </authorList>
    </citation>
    <scope>NUCLEOTIDE SEQUENCE [LARGE SCALE GENOMIC DNA]</scope>
    <source>
        <strain evidence="9 10">IFO13584</strain>
    </source>
</reference>
<keyword evidence="3" id="KW-1003">Cell membrane</keyword>
<feature type="transmembrane region" description="Helical" evidence="7">
    <location>
        <begin position="163"/>
        <end position="182"/>
    </location>
</feature>
<keyword evidence="10" id="KW-1185">Reference proteome</keyword>
<keyword evidence="6 7" id="KW-0472">Membrane</keyword>
<dbReference type="InterPro" id="IPR000515">
    <property type="entry name" value="MetI-like"/>
</dbReference>
<gene>
    <name evidence="9" type="ORF">JP75_18670</name>
</gene>
<dbReference type="GO" id="GO:0005886">
    <property type="term" value="C:plasma membrane"/>
    <property type="evidence" value="ECO:0007669"/>
    <property type="project" value="UniProtKB-SubCell"/>
</dbReference>
<accession>A0A087LYX0</accession>
<dbReference type="CDD" id="cd06261">
    <property type="entry name" value="TM_PBP2"/>
    <property type="match status" value="1"/>
</dbReference>
<protein>
    <recommendedName>
        <fullName evidence="8">ABC transmembrane type-1 domain-containing protein</fullName>
    </recommendedName>
</protein>
<feature type="transmembrane region" description="Helical" evidence="7">
    <location>
        <begin position="223"/>
        <end position="249"/>
    </location>
</feature>
<feature type="transmembrane region" description="Helical" evidence="7">
    <location>
        <begin position="93"/>
        <end position="115"/>
    </location>
</feature>
<dbReference type="STRING" id="46914.JP75_18670"/>
<dbReference type="InterPro" id="IPR035906">
    <property type="entry name" value="MetI-like_sf"/>
</dbReference>
<evidence type="ECO:0000256" key="2">
    <source>
        <dbReference type="ARBA" id="ARBA00022448"/>
    </source>
</evidence>
<keyword evidence="4 7" id="KW-0812">Transmembrane</keyword>
<comment type="caution">
    <text evidence="9">The sequence shown here is derived from an EMBL/GenBank/DDBJ whole genome shotgun (WGS) entry which is preliminary data.</text>
</comment>
<dbReference type="Pfam" id="PF19300">
    <property type="entry name" value="BPD_transp_1_N"/>
    <property type="match status" value="1"/>
</dbReference>
<dbReference type="EMBL" id="JQGC01000019">
    <property type="protein sequence ID" value="KFL29823.1"/>
    <property type="molecule type" value="Genomic_DNA"/>
</dbReference>
<evidence type="ECO:0000256" key="4">
    <source>
        <dbReference type="ARBA" id="ARBA00022692"/>
    </source>
</evidence>
<feature type="transmembrane region" description="Helical" evidence="7">
    <location>
        <begin position="127"/>
        <end position="151"/>
    </location>
</feature>
<dbReference type="GO" id="GO:0055085">
    <property type="term" value="P:transmembrane transport"/>
    <property type="evidence" value="ECO:0007669"/>
    <property type="project" value="InterPro"/>
</dbReference>
<dbReference type="PANTHER" id="PTHR43163">
    <property type="entry name" value="DIPEPTIDE TRANSPORT SYSTEM PERMEASE PROTEIN DPPB-RELATED"/>
    <property type="match status" value="1"/>
</dbReference>
<dbReference type="Pfam" id="PF00528">
    <property type="entry name" value="BPD_transp_1"/>
    <property type="match status" value="1"/>
</dbReference>
<evidence type="ECO:0000256" key="6">
    <source>
        <dbReference type="ARBA" id="ARBA00023136"/>
    </source>
</evidence>
<dbReference type="PROSITE" id="PS50928">
    <property type="entry name" value="ABC_TM1"/>
    <property type="match status" value="1"/>
</dbReference>
<organism evidence="9 10">
    <name type="scientific">Devosia riboflavina</name>
    <dbReference type="NCBI Taxonomy" id="46914"/>
    <lineage>
        <taxon>Bacteria</taxon>
        <taxon>Pseudomonadati</taxon>
        <taxon>Pseudomonadota</taxon>
        <taxon>Alphaproteobacteria</taxon>
        <taxon>Hyphomicrobiales</taxon>
        <taxon>Devosiaceae</taxon>
        <taxon>Devosia</taxon>
    </lineage>
</organism>
<feature type="domain" description="ABC transmembrane type-1" evidence="8">
    <location>
        <begin position="91"/>
        <end position="288"/>
    </location>
</feature>
<feature type="transmembrane region" description="Helical" evidence="7">
    <location>
        <begin position="269"/>
        <end position="288"/>
    </location>
</feature>